<dbReference type="InterPro" id="IPR012338">
    <property type="entry name" value="Beta-lactam/transpept-like"/>
</dbReference>
<organism evidence="2 3">
    <name type="scientific">Poritiphilus flavus</name>
    <dbReference type="NCBI Taxonomy" id="2697053"/>
    <lineage>
        <taxon>Bacteria</taxon>
        <taxon>Pseudomonadati</taxon>
        <taxon>Bacteroidota</taxon>
        <taxon>Flavobacteriia</taxon>
        <taxon>Flavobacteriales</taxon>
        <taxon>Flavobacteriaceae</taxon>
        <taxon>Poritiphilus</taxon>
    </lineage>
</organism>
<dbReference type="Gene3D" id="3.40.710.10">
    <property type="entry name" value="DD-peptidase/beta-lactamase superfamily"/>
    <property type="match status" value="1"/>
</dbReference>
<evidence type="ECO:0000259" key="1">
    <source>
        <dbReference type="Pfam" id="PF00144"/>
    </source>
</evidence>
<name>A0A6L9EE44_9FLAO</name>
<dbReference type="EMBL" id="WXYO01000006">
    <property type="protein sequence ID" value="NAS12923.1"/>
    <property type="molecule type" value="Genomic_DNA"/>
</dbReference>
<dbReference type="Pfam" id="PF00144">
    <property type="entry name" value="Beta-lactamase"/>
    <property type="match status" value="1"/>
</dbReference>
<keyword evidence="3" id="KW-1185">Reference proteome</keyword>
<reference evidence="2 3" key="1">
    <citation type="submission" date="2020-01" db="EMBL/GenBank/DDBJ databases">
        <title>Bacteria diversity of Porities sp.</title>
        <authorList>
            <person name="Wang G."/>
        </authorList>
    </citation>
    <scope>NUCLEOTIDE SEQUENCE [LARGE SCALE GENOMIC DNA]</scope>
    <source>
        <strain evidence="2 3">R33</strain>
    </source>
</reference>
<dbReference type="SUPFAM" id="SSF56601">
    <property type="entry name" value="beta-lactamase/transpeptidase-like"/>
    <property type="match status" value="1"/>
</dbReference>
<sequence>MKKFSFCLALIFIIYACNEKKDSSPSDINADGLIVQKIDSIGNHFIEQGKVLGFSIAVLRKGDTLYNKAFGYIDSAKTKPATTRTIYKIASITKAHVASMVLKLQEEGKLSLEDTLHKWLPDYPNKDQAQKIKIRHLISHTSGIPDYANTLDNEFLVTGDPPNKKTYYDFIKNKPLLFEPDWGWSYSNTGFVLMAMIIEKATGNSYEDEVQRIIAKPMKFKSLNHYYKHKLKDGISPTFEFKDSVITGSHWDKFSWIKGDGGLSNTALDLAHFPLGLNNGTLINKQSLEKMTQAQSLANGIKVDYGLGLRMGDFEGENLWGHTGGEESTWGMLKYMPERDISIAVLVNTNSTPHDALEIWGRVALVVLGKKEPKHSDLPITEDLLGKIVGDYKYVDFPDERLYEVYQGNDGHIYVKGKNSDSRGEKLNHLGEGKFALTTYTMDRIIFHENGVGEIVGYSVYANGSFRGLRNKVN</sequence>
<gene>
    <name evidence="2" type="ORF">GTQ38_12970</name>
</gene>
<feature type="domain" description="Beta-lactamase-related" evidence="1">
    <location>
        <begin position="44"/>
        <end position="366"/>
    </location>
</feature>
<protein>
    <submittedName>
        <fullName evidence="2">Serine hydrolase</fullName>
    </submittedName>
</protein>
<comment type="caution">
    <text evidence="2">The sequence shown here is derived from an EMBL/GenBank/DDBJ whole genome shotgun (WGS) entry which is preliminary data.</text>
</comment>
<dbReference type="Proteomes" id="UP000475249">
    <property type="component" value="Unassembled WGS sequence"/>
</dbReference>
<evidence type="ECO:0000313" key="2">
    <source>
        <dbReference type="EMBL" id="NAS12923.1"/>
    </source>
</evidence>
<dbReference type="AlphaFoldDB" id="A0A6L9EE44"/>
<evidence type="ECO:0000313" key="3">
    <source>
        <dbReference type="Proteomes" id="UP000475249"/>
    </source>
</evidence>
<dbReference type="PROSITE" id="PS51257">
    <property type="entry name" value="PROKAR_LIPOPROTEIN"/>
    <property type="match status" value="1"/>
</dbReference>
<accession>A0A6L9EE44</accession>
<dbReference type="PANTHER" id="PTHR46825">
    <property type="entry name" value="D-ALANYL-D-ALANINE-CARBOXYPEPTIDASE/ENDOPEPTIDASE AMPH"/>
    <property type="match status" value="1"/>
</dbReference>
<dbReference type="InterPro" id="IPR001466">
    <property type="entry name" value="Beta-lactam-related"/>
</dbReference>
<keyword evidence="2" id="KW-0378">Hydrolase</keyword>
<dbReference type="GO" id="GO:0016787">
    <property type="term" value="F:hydrolase activity"/>
    <property type="evidence" value="ECO:0007669"/>
    <property type="project" value="UniProtKB-KW"/>
</dbReference>
<proteinExistence type="predicted"/>
<dbReference type="InterPro" id="IPR050491">
    <property type="entry name" value="AmpC-like"/>
</dbReference>
<dbReference type="PANTHER" id="PTHR46825:SF7">
    <property type="entry name" value="D-ALANYL-D-ALANINE CARBOXYPEPTIDASE"/>
    <property type="match status" value="1"/>
</dbReference>
<dbReference type="RefSeq" id="WP_161435973.1">
    <property type="nucleotide sequence ID" value="NZ_WXYO01000006.1"/>
</dbReference>